<dbReference type="Proteomes" id="UP000198226">
    <property type="component" value="Chromosome I"/>
</dbReference>
<evidence type="ECO:0000256" key="1">
    <source>
        <dbReference type="SAM" id="MobiDB-lite"/>
    </source>
</evidence>
<keyword evidence="4" id="KW-1185">Reference proteome</keyword>
<proteinExistence type="predicted"/>
<name>A0A109IPL1_9ACTN</name>
<dbReference type="AlphaFoldDB" id="A0A109IPL1"/>
<keyword evidence="2" id="KW-1133">Transmembrane helix</keyword>
<evidence type="ECO:0000313" key="4">
    <source>
        <dbReference type="Proteomes" id="UP000198226"/>
    </source>
</evidence>
<feature type="transmembrane region" description="Helical" evidence="2">
    <location>
        <begin position="101"/>
        <end position="127"/>
    </location>
</feature>
<feature type="region of interest" description="Disordered" evidence="1">
    <location>
        <begin position="336"/>
        <end position="381"/>
    </location>
</feature>
<evidence type="ECO:0000256" key="2">
    <source>
        <dbReference type="SAM" id="Phobius"/>
    </source>
</evidence>
<protein>
    <submittedName>
        <fullName evidence="3">Uncharacterized protein</fullName>
    </submittedName>
</protein>
<gene>
    <name evidence="3" type="ORF">GA0070623_4513</name>
</gene>
<sequence length="381" mass="40085">MNPTLGDMVYRYESPEDAFEENPQPGTDLPLFQPVPPAPAGPSPSRFPVPSLPRTTRPAPPAADPVPIRSSVQVPTHDHASPSGPAGPRSRRAADGRGGRLWKVVVGGAAVLVLFGLCGLAGAVLLIDRTGTDDPTQNGQAAPTGYPTTAGPDDAATGPLDSRETDRQPLTVKEVFPDKKLVIGTDRHEYPVLKTHASGSCAVAATGEIADLLTTLGCSQVVRATLRSPDGDHLVTTGLLNLTDLATAQRVRDRVRPLLDDRRGRFRGMPAGDGTESIATAAARVAWQVRGHYVAYCLVTRDDGGAVPAGDPGIREIIYDLLELHLDKSVLDRRAAGVSVDQPDPKTTTAPASPRAGDRKTTTPSASPRSDDPDTDDLPGD</sequence>
<reference evidence="4" key="1">
    <citation type="submission" date="2016-06" db="EMBL/GenBank/DDBJ databases">
        <authorList>
            <person name="Varghese N."/>
            <person name="Submissions Spin"/>
        </authorList>
    </citation>
    <scope>NUCLEOTIDE SEQUENCE [LARGE SCALE GENOMIC DNA]</scope>
    <source>
        <strain evidence="4">DSM 44983</strain>
    </source>
</reference>
<organism evidence="3 4">
    <name type="scientific">Micromonospora rifamycinica</name>
    <dbReference type="NCBI Taxonomy" id="291594"/>
    <lineage>
        <taxon>Bacteria</taxon>
        <taxon>Bacillati</taxon>
        <taxon>Actinomycetota</taxon>
        <taxon>Actinomycetes</taxon>
        <taxon>Micromonosporales</taxon>
        <taxon>Micromonosporaceae</taxon>
        <taxon>Micromonospora</taxon>
    </lineage>
</organism>
<feature type="region of interest" description="Disordered" evidence="1">
    <location>
        <begin position="1"/>
        <end position="95"/>
    </location>
</feature>
<feature type="compositionally biased region" description="Pro residues" evidence="1">
    <location>
        <begin position="33"/>
        <end position="51"/>
    </location>
</feature>
<evidence type="ECO:0000313" key="3">
    <source>
        <dbReference type="EMBL" id="SCG78947.1"/>
    </source>
</evidence>
<feature type="region of interest" description="Disordered" evidence="1">
    <location>
        <begin position="132"/>
        <end position="168"/>
    </location>
</feature>
<accession>A0A109IPL1</accession>
<keyword evidence="2" id="KW-0472">Membrane</keyword>
<keyword evidence="2" id="KW-0812">Transmembrane</keyword>
<dbReference type="EMBL" id="LT607752">
    <property type="protein sequence ID" value="SCG78947.1"/>
    <property type="molecule type" value="Genomic_DNA"/>
</dbReference>